<evidence type="ECO:0000256" key="1">
    <source>
        <dbReference type="SAM" id="Phobius"/>
    </source>
</evidence>
<evidence type="ECO:0000313" key="4">
    <source>
        <dbReference type="Proteomes" id="UP000011721"/>
    </source>
</evidence>
<dbReference type="InterPro" id="IPR050545">
    <property type="entry name" value="Mycobact_MmpL"/>
</dbReference>
<name>M1P1R5_DESSD</name>
<dbReference type="PANTHER" id="PTHR33406:SF12">
    <property type="entry name" value="BLR2997 PROTEIN"/>
    <property type="match status" value="1"/>
</dbReference>
<accession>M1P1R5</accession>
<proteinExistence type="predicted"/>
<reference evidence="4" key="1">
    <citation type="journal article" date="2013" name="Stand. Genomic Sci.">
        <title>Complete genome sequence of Desulfocapsa sulfexigens, a marine deltaproteobacterium specialized in disproportionating inorganic sulfur compounds.</title>
        <authorList>
            <person name="Finster K.W."/>
            <person name="Kjeldsen K.U."/>
            <person name="Kube M."/>
            <person name="Reinhardt R."/>
            <person name="Mussmann M."/>
            <person name="Amann R."/>
            <person name="Schreiber L."/>
        </authorList>
    </citation>
    <scope>NUCLEOTIDE SEQUENCE [LARGE SCALE GENOMIC DNA]</scope>
    <source>
        <strain evidence="4">DSM 10523 / SB164P1</strain>
    </source>
</reference>
<keyword evidence="1" id="KW-0812">Transmembrane</keyword>
<sequence>MLDTTLSRFAANLRRHRLWVVILMVFLAVVGGYGASKSQVDNSLEVWQSADSPDWLAYQQFLKRTNISDPLLIFIPRQVKGLTLVQIRKALKTLPDVSSCRSVGLETVQGTRGSLLTLMPVGTANPAQLAEILKQIPPIMKAHQVETYHLGGVWYLTKQLDTLSAKATTVLFPVVLLVVSIAVLLLCRTQALLILSCGLLSAVLLVGLIGLCGVKMNMVLLALPPLTLILGMAHGIHFSIKRWNPGDTPINVFCRVAPPCALSGVTTAMGFGSLLFSSYGPVRELGLWGAVGTLISLLVTFILVPVFLKPGSFSKRLVLPAGTSLFLFRKRRKILLALLLALLVAGFGIGRLQKGSLILDFFTDNSVVRLNYQAIEDAGVGLTPIEIDLFRQPLFRSELDGHLKELAIQHPEITHYVYTMTNQSEQVVSLGATMLLPDFFSSNQKVERLTILIKTISSEATLAIADEMEAFFQSNLGHSTTPYVTGSVPLYTRGQKELFSSMLQSFSVAFVAISLLIGLLLRSIKMGLIAMVPNLLPVVLVISVMGWFGIPLSVATITVASIIFGVVVDDTIHFLYGYQNQDKHLRPRQRLDQVFREVGAPIITTTLVTGTGFLAFLASPFIPLGYFGLLISLSLWMALICDLSILPVLLMEGEKNNV</sequence>
<feature type="transmembrane region" description="Helical" evidence="1">
    <location>
        <begin position="498"/>
        <end position="521"/>
    </location>
</feature>
<keyword evidence="4" id="KW-1185">Reference proteome</keyword>
<keyword evidence="1" id="KW-1133">Transmembrane helix</keyword>
<dbReference type="STRING" id="1167006.UWK_00859"/>
<dbReference type="PROSITE" id="PS50156">
    <property type="entry name" value="SSD"/>
    <property type="match status" value="1"/>
</dbReference>
<dbReference type="InterPro" id="IPR003392">
    <property type="entry name" value="PTHD_SSD"/>
</dbReference>
<feature type="transmembrane region" description="Helical" evidence="1">
    <location>
        <begin position="217"/>
        <end position="240"/>
    </location>
</feature>
<dbReference type="InterPro" id="IPR000731">
    <property type="entry name" value="SSD"/>
</dbReference>
<evidence type="ECO:0000313" key="3">
    <source>
        <dbReference type="EMBL" id="AGF77433.1"/>
    </source>
</evidence>
<dbReference type="Gene3D" id="1.20.1640.10">
    <property type="entry name" value="Multidrug efflux transporter AcrB transmembrane domain"/>
    <property type="match status" value="2"/>
</dbReference>
<gene>
    <name evidence="3" type="ordered locus">UWK_00859</name>
</gene>
<dbReference type="HOGENOM" id="CLU_008861_3_0_7"/>
<dbReference type="AlphaFoldDB" id="M1P1R5"/>
<feature type="transmembrane region" description="Helical" evidence="1">
    <location>
        <begin position="285"/>
        <end position="308"/>
    </location>
</feature>
<dbReference type="eggNOG" id="COG1033">
    <property type="taxonomic scope" value="Bacteria"/>
</dbReference>
<feature type="transmembrane region" description="Helical" evidence="1">
    <location>
        <begin position="624"/>
        <end position="650"/>
    </location>
</feature>
<keyword evidence="1" id="KW-0472">Membrane</keyword>
<feature type="transmembrane region" description="Helical" evidence="1">
    <location>
        <begin position="163"/>
        <end position="185"/>
    </location>
</feature>
<feature type="transmembrane region" description="Helical" evidence="1">
    <location>
        <begin position="252"/>
        <end position="279"/>
    </location>
</feature>
<feature type="transmembrane region" description="Helical" evidence="1">
    <location>
        <begin position="528"/>
        <end position="548"/>
    </location>
</feature>
<dbReference type="PANTHER" id="PTHR33406">
    <property type="entry name" value="MEMBRANE PROTEIN MJ1562-RELATED"/>
    <property type="match status" value="1"/>
</dbReference>
<evidence type="ECO:0000259" key="2">
    <source>
        <dbReference type="PROSITE" id="PS50156"/>
    </source>
</evidence>
<feature type="domain" description="SSD" evidence="2">
    <location>
        <begin position="526"/>
        <end position="652"/>
    </location>
</feature>
<feature type="transmembrane region" description="Helical" evidence="1">
    <location>
        <begin position="334"/>
        <end position="352"/>
    </location>
</feature>
<dbReference type="KEGG" id="dsf:UWK_00859"/>
<dbReference type="SUPFAM" id="SSF82866">
    <property type="entry name" value="Multidrug efflux transporter AcrB transmembrane domain"/>
    <property type="match status" value="2"/>
</dbReference>
<dbReference type="GO" id="GO:0005886">
    <property type="term" value="C:plasma membrane"/>
    <property type="evidence" value="ECO:0007669"/>
    <property type="project" value="TreeGrafter"/>
</dbReference>
<dbReference type="Pfam" id="PF02460">
    <property type="entry name" value="Patched"/>
    <property type="match status" value="1"/>
</dbReference>
<feature type="transmembrane region" description="Helical" evidence="1">
    <location>
        <begin position="192"/>
        <end position="211"/>
    </location>
</feature>
<dbReference type="Proteomes" id="UP000011721">
    <property type="component" value="Chromosome"/>
</dbReference>
<dbReference type="EMBL" id="CP003985">
    <property type="protein sequence ID" value="AGF77433.1"/>
    <property type="molecule type" value="Genomic_DNA"/>
</dbReference>
<feature type="transmembrane region" description="Helical" evidence="1">
    <location>
        <begin position="554"/>
        <end position="578"/>
    </location>
</feature>
<dbReference type="RefSeq" id="WP_015403129.1">
    <property type="nucleotide sequence ID" value="NC_020304.1"/>
</dbReference>
<dbReference type="OrthoDB" id="5429313at2"/>
<organism evidence="3 4">
    <name type="scientific">Desulfocapsa sulfexigens (strain DSM 10523 / SB164P1)</name>
    <dbReference type="NCBI Taxonomy" id="1167006"/>
    <lineage>
        <taxon>Bacteria</taxon>
        <taxon>Pseudomonadati</taxon>
        <taxon>Thermodesulfobacteriota</taxon>
        <taxon>Desulfobulbia</taxon>
        <taxon>Desulfobulbales</taxon>
        <taxon>Desulfocapsaceae</taxon>
        <taxon>Desulfocapsa</taxon>
    </lineage>
</organism>
<feature type="transmembrane region" description="Helical" evidence="1">
    <location>
        <begin position="598"/>
        <end position="618"/>
    </location>
</feature>
<protein>
    <submittedName>
        <fullName evidence="3">Putative RND superfamily exporter</fullName>
    </submittedName>
</protein>
<feature type="transmembrane region" description="Helical" evidence="1">
    <location>
        <begin position="18"/>
        <end position="36"/>
    </location>
</feature>